<evidence type="ECO:0000256" key="5">
    <source>
        <dbReference type="ARBA" id="ARBA00022833"/>
    </source>
</evidence>
<feature type="domain" description="PHD-type" evidence="9">
    <location>
        <begin position="246"/>
        <end position="296"/>
    </location>
</feature>
<dbReference type="FunFam" id="2.60.120.650:FF:000042">
    <property type="entry name" value="Transcription factor jumonji (JmjC) domain-containing protein"/>
    <property type="match status" value="1"/>
</dbReference>
<dbReference type="InterPro" id="IPR013637">
    <property type="entry name" value="Lys_sp_deMease-like_dom"/>
</dbReference>
<dbReference type="PROSITE" id="PS51011">
    <property type="entry name" value="ARID"/>
    <property type="match status" value="1"/>
</dbReference>
<evidence type="ECO:0000256" key="8">
    <source>
        <dbReference type="SAM" id="MobiDB-lite"/>
    </source>
</evidence>
<feature type="region of interest" description="Disordered" evidence="8">
    <location>
        <begin position="202"/>
        <end position="225"/>
    </location>
</feature>
<dbReference type="PROSITE" id="PS01359">
    <property type="entry name" value="ZF_PHD_1"/>
    <property type="match status" value="2"/>
</dbReference>
<dbReference type="SUPFAM" id="SSF46774">
    <property type="entry name" value="ARID-like"/>
    <property type="match status" value="1"/>
</dbReference>
<evidence type="ECO:0000313" key="13">
    <source>
        <dbReference type="EMBL" id="CAB4310329.1"/>
    </source>
</evidence>
<evidence type="ECO:0000313" key="14">
    <source>
        <dbReference type="Proteomes" id="UP000507245"/>
    </source>
</evidence>
<evidence type="ECO:0000259" key="12">
    <source>
        <dbReference type="PROSITE" id="PS51184"/>
    </source>
</evidence>
<feature type="domain" description="JmjN" evidence="11">
    <location>
        <begin position="31"/>
        <end position="72"/>
    </location>
</feature>
<evidence type="ECO:0000259" key="9">
    <source>
        <dbReference type="PROSITE" id="PS50016"/>
    </source>
</evidence>
<keyword evidence="6" id="KW-0539">Nucleus</keyword>
<dbReference type="Pfam" id="PF02373">
    <property type="entry name" value="JmjC"/>
    <property type="match status" value="1"/>
</dbReference>
<organism evidence="13 14">
    <name type="scientific">Prunus armeniaca</name>
    <name type="common">Apricot</name>
    <name type="synonym">Armeniaca vulgaris</name>
    <dbReference type="NCBI Taxonomy" id="36596"/>
    <lineage>
        <taxon>Eukaryota</taxon>
        <taxon>Viridiplantae</taxon>
        <taxon>Streptophyta</taxon>
        <taxon>Embryophyta</taxon>
        <taxon>Tracheophyta</taxon>
        <taxon>Spermatophyta</taxon>
        <taxon>Magnoliopsida</taxon>
        <taxon>eudicotyledons</taxon>
        <taxon>Gunneridae</taxon>
        <taxon>Pentapetalae</taxon>
        <taxon>rosids</taxon>
        <taxon>fabids</taxon>
        <taxon>Rosales</taxon>
        <taxon>Rosaceae</taxon>
        <taxon>Amygdaloideae</taxon>
        <taxon>Amygdaleae</taxon>
        <taxon>Prunus</taxon>
    </lineage>
</organism>
<dbReference type="FunFam" id="2.60.120.650:FF:000078">
    <property type="entry name" value="Predicted protein"/>
    <property type="match status" value="1"/>
</dbReference>
<feature type="domain" description="ARID" evidence="10">
    <location>
        <begin position="98"/>
        <end position="192"/>
    </location>
</feature>
<dbReference type="SMART" id="SM00501">
    <property type="entry name" value="BRIGHT"/>
    <property type="match status" value="1"/>
</dbReference>
<gene>
    <name evidence="13" type="ORF">ORAREDHAP_LOCUS32160</name>
</gene>
<feature type="compositionally biased region" description="Basic and acidic residues" evidence="8">
    <location>
        <begin position="202"/>
        <end position="214"/>
    </location>
</feature>
<dbReference type="PANTHER" id="PTHR10694:SF133">
    <property type="entry name" value="LYSINE-SPECIFIC DEMETHYLASE JMJ17"/>
    <property type="match status" value="1"/>
</dbReference>
<dbReference type="PANTHER" id="PTHR10694">
    <property type="entry name" value="LYSINE-SPECIFIC DEMETHYLASE"/>
    <property type="match status" value="1"/>
</dbReference>
<keyword evidence="5" id="KW-0862">Zinc</keyword>
<dbReference type="SMART" id="SM00558">
    <property type="entry name" value="JmjC"/>
    <property type="match status" value="1"/>
</dbReference>
<evidence type="ECO:0000256" key="2">
    <source>
        <dbReference type="ARBA" id="ARBA00022723"/>
    </source>
</evidence>
<dbReference type="SMART" id="SM01014">
    <property type="entry name" value="ARID"/>
    <property type="match status" value="1"/>
</dbReference>
<dbReference type="PROSITE" id="PS51183">
    <property type="entry name" value="JMJN"/>
    <property type="match status" value="1"/>
</dbReference>
<dbReference type="SUPFAM" id="SSF57903">
    <property type="entry name" value="FYVE/PHD zinc finger"/>
    <property type="match status" value="3"/>
</dbReference>
<dbReference type="GO" id="GO:0005634">
    <property type="term" value="C:nucleus"/>
    <property type="evidence" value="ECO:0007669"/>
    <property type="project" value="UniProtKB-SubCell"/>
</dbReference>
<dbReference type="Gene3D" id="2.30.30.1150">
    <property type="match status" value="1"/>
</dbReference>
<dbReference type="InterPro" id="IPR019787">
    <property type="entry name" value="Znf_PHD-finger"/>
</dbReference>
<feature type="domain" description="PHD-type" evidence="9">
    <location>
        <begin position="1706"/>
        <end position="1754"/>
    </location>
</feature>
<dbReference type="CDD" id="cd15543">
    <property type="entry name" value="PHD_RSF1"/>
    <property type="match status" value="1"/>
</dbReference>
<dbReference type="SUPFAM" id="SSF51197">
    <property type="entry name" value="Clavaminate synthase-like"/>
    <property type="match status" value="1"/>
</dbReference>
<evidence type="ECO:0000259" key="10">
    <source>
        <dbReference type="PROSITE" id="PS51011"/>
    </source>
</evidence>
<evidence type="ECO:0000256" key="3">
    <source>
        <dbReference type="ARBA" id="ARBA00022737"/>
    </source>
</evidence>
<dbReference type="Proteomes" id="UP000507245">
    <property type="component" value="Unassembled WGS sequence"/>
</dbReference>
<feature type="domain" description="JmjC" evidence="12">
    <location>
        <begin position="386"/>
        <end position="552"/>
    </location>
</feature>
<dbReference type="OrthoDB" id="1678912at2759"/>
<evidence type="ECO:0000259" key="11">
    <source>
        <dbReference type="PROSITE" id="PS51183"/>
    </source>
</evidence>
<dbReference type="Pfam" id="PF08429">
    <property type="entry name" value="PLU-1"/>
    <property type="match status" value="1"/>
</dbReference>
<dbReference type="EMBL" id="CAEKKB010000005">
    <property type="protein sequence ID" value="CAB4310329.1"/>
    <property type="molecule type" value="Genomic_DNA"/>
</dbReference>
<dbReference type="GO" id="GO:0000785">
    <property type="term" value="C:chromatin"/>
    <property type="evidence" value="ECO:0007669"/>
    <property type="project" value="TreeGrafter"/>
</dbReference>
<evidence type="ECO:0000256" key="4">
    <source>
        <dbReference type="ARBA" id="ARBA00022771"/>
    </source>
</evidence>
<dbReference type="Pfam" id="PF00628">
    <property type="entry name" value="PHD"/>
    <property type="match status" value="2"/>
</dbReference>
<dbReference type="InterPro" id="IPR003349">
    <property type="entry name" value="JmjN"/>
</dbReference>
<dbReference type="Gene3D" id="3.30.40.10">
    <property type="entry name" value="Zinc/RING finger domain, C3HC4 (zinc finger)"/>
    <property type="match status" value="2"/>
</dbReference>
<dbReference type="GO" id="GO:0032452">
    <property type="term" value="F:histone demethylase activity"/>
    <property type="evidence" value="ECO:0007669"/>
    <property type="project" value="TreeGrafter"/>
</dbReference>
<comment type="subcellular location">
    <subcellularLocation>
        <location evidence="1">Nucleus</location>
    </subcellularLocation>
</comment>
<evidence type="ECO:0000256" key="6">
    <source>
        <dbReference type="ARBA" id="ARBA00023242"/>
    </source>
</evidence>
<dbReference type="PROSITE" id="PS50016">
    <property type="entry name" value="ZF_PHD_2"/>
    <property type="match status" value="2"/>
</dbReference>
<dbReference type="InterPro" id="IPR013083">
    <property type="entry name" value="Znf_RING/FYVE/PHD"/>
</dbReference>
<dbReference type="PROSITE" id="PS51184">
    <property type="entry name" value="JMJC"/>
    <property type="match status" value="1"/>
</dbReference>
<keyword evidence="2" id="KW-0479">Metal-binding</keyword>
<reference evidence="14" key="1">
    <citation type="journal article" date="2020" name="Genome Biol.">
        <title>Gamete binning: chromosome-level and haplotype-resolved genome assembly enabled by high-throughput single-cell sequencing of gamete genomes.</title>
        <authorList>
            <person name="Campoy J.A."/>
            <person name="Sun H."/>
            <person name="Goel M."/>
            <person name="Jiao W.-B."/>
            <person name="Folz-Donahue K."/>
            <person name="Wang N."/>
            <person name="Rubio M."/>
            <person name="Liu C."/>
            <person name="Kukat C."/>
            <person name="Ruiz D."/>
            <person name="Huettel B."/>
            <person name="Schneeberger K."/>
        </authorList>
    </citation>
    <scope>NUCLEOTIDE SEQUENCE [LARGE SCALE GENOMIC DNA]</scope>
    <source>
        <strain evidence="14">cv. Rojo Pasion</strain>
    </source>
</reference>
<dbReference type="GO" id="GO:0008270">
    <property type="term" value="F:zinc ion binding"/>
    <property type="evidence" value="ECO:0007669"/>
    <property type="project" value="UniProtKB-KW"/>
</dbReference>
<keyword evidence="4 7" id="KW-0863">Zinc-finger</keyword>
<dbReference type="Pfam" id="PF02928">
    <property type="entry name" value="zf-C5HC2"/>
    <property type="match status" value="1"/>
</dbReference>
<dbReference type="Pfam" id="PF02375">
    <property type="entry name" value="JmjN"/>
    <property type="match status" value="1"/>
</dbReference>
<proteinExistence type="predicted"/>
<evidence type="ECO:0000256" key="1">
    <source>
        <dbReference type="ARBA" id="ARBA00004123"/>
    </source>
</evidence>
<dbReference type="InterPro" id="IPR003347">
    <property type="entry name" value="JmjC_dom"/>
</dbReference>
<dbReference type="GO" id="GO:0010468">
    <property type="term" value="P:regulation of gene expression"/>
    <property type="evidence" value="ECO:0007669"/>
    <property type="project" value="TreeGrafter"/>
</dbReference>
<name>A0A6J5X9A8_PRUAR</name>
<evidence type="ECO:0000256" key="7">
    <source>
        <dbReference type="PROSITE-ProRule" id="PRU00146"/>
    </source>
</evidence>
<dbReference type="InterPro" id="IPR004198">
    <property type="entry name" value="Znf_C5HC2"/>
</dbReference>
<dbReference type="SMART" id="SM00249">
    <property type="entry name" value="PHD"/>
    <property type="match status" value="3"/>
</dbReference>
<accession>A0A6J5X9A8</accession>
<protein>
    <recommendedName>
        <fullName evidence="15">[Histone H3]-trimethyl-L-lysine(4) demethylase</fullName>
    </recommendedName>
</protein>
<dbReference type="InterPro" id="IPR001965">
    <property type="entry name" value="Znf_PHD"/>
</dbReference>
<dbReference type="InterPro" id="IPR036431">
    <property type="entry name" value="ARID_dom_sf"/>
</dbReference>
<dbReference type="SMART" id="SM00545">
    <property type="entry name" value="JmjN"/>
    <property type="match status" value="1"/>
</dbReference>
<keyword evidence="3" id="KW-0677">Repeat</keyword>
<sequence length="1853" mass="210891">MGKGRPRAVEKGVVGPNLSVSASGSLNIPSAPVYYPTEDEFRDPLEYIYKIRPEAELYGICRIVPPKNWKPPFALDLDSFTFPTKTQAIHQLQVRPASCDSKTFELEYNRFLEDHCGKKLRKKVVFEGEELDLCKLFNAVKRYGGYDKVVKGKKWGEVARFVRPARKISECSKHVLCQLYRDHLHDYEKYYNKLNKEVVRSRKRGMHEEKRSEQNVECSSSKRRRTNNEGEKVKVCKVEKEDEEHDQICEQCRSGLHGEVMLLCDRCNKGWHIHCLSPPLKQVPPGNWYCLDCLNSDKDSFGFVPGKRFSLEVFRRVANRSKRKWFGSGSASRVQIEKKFWEIVEGSIGEVEVMYGSDLDTSIYGSGFPRGNDQRPESVEAKIWDEYCGSPWNLNNLPKLKGSVLRTVHHNIAGVMVPWLYVGMLFSSFCWHFEDHCFYSMNYLHWGEPKCWYSVPGSEASAFEKVMRNSLPDLFDAQPDLLFQLVTMLNPSVLQENGVPVYSVLQEPGNFVITFPRSYHGGFNLGLNCAEAVNFAPADWLPHGGFGAGLYQLYRKTAVLSHEELVCVVAKSDCDSRVTPYLKKELTRIYSKEKTWRERLWRKGIIKSSPMSSRKCPEYVGTEEDPTCIICKQYLYLSAVVCRCRPSAFVCLEHWEHLCECKSRRLRLLYRHTLGELHDLVLAMDKHCFEETTESRTLRRQISCPDEPTALKKKVKGGHATFSQLAEKWLLRSCKISQSPFSRDEYVSVLKEAEQFLWAGSEMNPVREMARNLIRSQKWAEGVRDCLSKIETWSSHCGNGIERAHLEYINELLSFDAVPSYEPGHLNLKNYAEQARGLIQDIESAMSSCPKISELELLYSRACEFPIYVKESENLLQRISSAKVLMEGIRNCISEKRPAAIDIDVVYKLKLESSELQVQLPDIEKLSDLLGKAESCRARCGEILKDHISLKDVEVLLQELDGFTVNIPELKLLSQYHTDAVSWISRFDAVLVSSHEREDQNNAVDELMLILKDGASLRIKVDQLSLVECELKKARCREKALKMRGTKLSLDFIQEVIMEATVLHIEGEKLFVDMSKVLGAALQWEERAKYILAHEAHISDFEDVIRSSEDIYVNLPSLLDVKDTLSKAMAWLRSTEPFLVTCSPLVPASSSLLNVDTLKELVSESKCINVSLKEKTMLETVLMNCEEWKHDACSLLQDISCLFDMRITGDGIRDGLISKIESLVKRIESMENTGLSLAFDFDELAKLKDVCSMLQWCKKALSFCSGAPSFEDVDSLKNGVENSFGTYASSALWCSLVEGVKWLKHATKVISASCNFGRCKLSEAEEVLSNSQSLSVSFPLMFGQVESAIQKHKYWLEQVHQLFSLRPGERSWSLMLQLKELGVSVAFSCTELDLIISEVGRVESWKRQCMDIVKSLIEDEDSLLGALEKISQTLDRSMHIYDKPHGLKESGYYACCSSGSLDQEFLTCSSCKDCYHGRCLGTSIVDAKHAKYVCPCCQYLECGTTSQNGGSLKFGGMRPELQKIIKHLSGEEDFCVCIEEREVLKEVMKKALACKSRLKEIVDFALAYSDKDLSVIFGKLSTALKAREMEGVHDHEGDCNLMLVLSRYSWKVKVNKSLDGSQKPTIQQIQQHLKEGAALNIPPGDYYRQKLTEVKCIGLQWADNAKKVAADSGALPLGKVFELVLEGENLPVRMEKELKLLKTRSMLYCICRKPYDQRATPMIACDQCDEWYHFDCLKLRSAPEVYICPACEPRAQETEVFSTASGVDHERCTDAKFVEPKTPSPTHTKCRTNLKKVESDLNQKMCAITDPNNLFRCSSGIERLWWRNRKPFRRAAKRRAELESLSPFSHLQQ</sequence>
<dbReference type="GO" id="GO:0003677">
    <property type="term" value="F:DNA binding"/>
    <property type="evidence" value="ECO:0007669"/>
    <property type="project" value="InterPro"/>
</dbReference>
<dbReference type="Pfam" id="PF01388">
    <property type="entry name" value="ARID"/>
    <property type="match status" value="1"/>
</dbReference>
<keyword evidence="14" id="KW-1185">Reference proteome</keyword>
<dbReference type="Gene3D" id="2.60.120.650">
    <property type="entry name" value="Cupin"/>
    <property type="match status" value="2"/>
</dbReference>
<dbReference type="CDD" id="cd16100">
    <property type="entry name" value="ARID"/>
    <property type="match status" value="1"/>
</dbReference>
<evidence type="ECO:0008006" key="15">
    <source>
        <dbReference type="Google" id="ProtNLM"/>
    </source>
</evidence>
<dbReference type="InterPro" id="IPR001606">
    <property type="entry name" value="ARID_dom"/>
</dbReference>
<dbReference type="InterPro" id="IPR019786">
    <property type="entry name" value="Zinc_finger_PHD-type_CS"/>
</dbReference>
<dbReference type="InterPro" id="IPR011011">
    <property type="entry name" value="Znf_FYVE_PHD"/>
</dbReference>